<dbReference type="EMBL" id="JANAVB010037620">
    <property type="protein sequence ID" value="KAJ6801739.1"/>
    <property type="molecule type" value="Genomic_DNA"/>
</dbReference>
<name>A0AAX6ECT7_IRIPA</name>
<organism evidence="1 2">
    <name type="scientific">Iris pallida</name>
    <name type="common">Sweet iris</name>
    <dbReference type="NCBI Taxonomy" id="29817"/>
    <lineage>
        <taxon>Eukaryota</taxon>
        <taxon>Viridiplantae</taxon>
        <taxon>Streptophyta</taxon>
        <taxon>Embryophyta</taxon>
        <taxon>Tracheophyta</taxon>
        <taxon>Spermatophyta</taxon>
        <taxon>Magnoliopsida</taxon>
        <taxon>Liliopsida</taxon>
        <taxon>Asparagales</taxon>
        <taxon>Iridaceae</taxon>
        <taxon>Iridoideae</taxon>
        <taxon>Irideae</taxon>
        <taxon>Iris</taxon>
    </lineage>
</organism>
<dbReference type="AlphaFoldDB" id="A0AAX6ECT7"/>
<dbReference type="Proteomes" id="UP001140949">
    <property type="component" value="Unassembled WGS sequence"/>
</dbReference>
<reference evidence="1" key="1">
    <citation type="journal article" date="2023" name="GigaByte">
        <title>Genome assembly of the bearded iris, Iris pallida Lam.</title>
        <authorList>
            <person name="Bruccoleri R.E."/>
            <person name="Oakeley E.J."/>
            <person name="Faust A.M.E."/>
            <person name="Altorfer M."/>
            <person name="Dessus-Babus S."/>
            <person name="Burckhardt D."/>
            <person name="Oertli M."/>
            <person name="Naumann U."/>
            <person name="Petersen F."/>
            <person name="Wong J."/>
        </authorList>
    </citation>
    <scope>NUCLEOTIDE SEQUENCE</scope>
    <source>
        <strain evidence="1">GSM-AAB239-AS_SAM_17_03QT</strain>
    </source>
</reference>
<evidence type="ECO:0000313" key="1">
    <source>
        <dbReference type="EMBL" id="KAJ6801739.1"/>
    </source>
</evidence>
<accession>A0AAX6ECT7</accession>
<reference evidence="1" key="2">
    <citation type="submission" date="2023-04" db="EMBL/GenBank/DDBJ databases">
        <authorList>
            <person name="Bruccoleri R.E."/>
            <person name="Oakeley E.J."/>
            <person name="Faust A.-M."/>
            <person name="Dessus-Babus S."/>
            <person name="Altorfer M."/>
            <person name="Burckhardt D."/>
            <person name="Oertli M."/>
            <person name="Naumann U."/>
            <person name="Petersen F."/>
            <person name="Wong J."/>
        </authorList>
    </citation>
    <scope>NUCLEOTIDE SEQUENCE</scope>
    <source>
        <strain evidence="1">GSM-AAB239-AS_SAM_17_03QT</strain>
        <tissue evidence="1">Leaf</tissue>
    </source>
</reference>
<protein>
    <submittedName>
        <fullName evidence="1">Uncharacterized protein</fullName>
    </submittedName>
</protein>
<keyword evidence="2" id="KW-1185">Reference proteome</keyword>
<gene>
    <name evidence="1" type="ORF">M6B38_195855</name>
</gene>
<sequence>MSIERAFEPWEEFHRRGQDLADRLAQGFTGLIAETLVSSSSSAAAKLDLPSAAAAGVSAICDIGNRIGQAGAELGAGLNGMVQQFFRQLPPPFRSEYPPLRAGMETRRRDDDASDFGIAASAAEAIGNHEALSKVRSEEADDEDEIVFYSRGSGRFRRARGTINITSTYDSRSQDIESSLFARGDLWRIEQGSQYRNRTIPMSSGIGGIGSIGGFGSEYRIFLKGMHSLCPALWSKHRRWLLMSMICLNPVTCSFMDLQFTNGQLTYVDGQGLMTSAFLPVCGGLLQTQGRYPGKTKVSFSCKILSNDWEQVETILLFFLQNRRGTHITPMLQWPDKSFSLGLAHPIAWKRDGLMVRPSVQFSICPTIGGSNPGLRAELIHSVKEELKLICGYARNLHPSAYALVSLGRSKWNGNVGTSGAVLRVEFPLSNIGSPFFSLQLNSGFEFDL</sequence>
<dbReference type="PANTHER" id="PTHR34541:SF2">
    <property type="entry name" value="OS01G0729900 PROTEIN"/>
    <property type="match status" value="1"/>
</dbReference>
<proteinExistence type="predicted"/>
<comment type="caution">
    <text evidence="1">The sequence shown here is derived from an EMBL/GenBank/DDBJ whole genome shotgun (WGS) entry which is preliminary data.</text>
</comment>
<evidence type="ECO:0000313" key="2">
    <source>
        <dbReference type="Proteomes" id="UP001140949"/>
    </source>
</evidence>
<dbReference type="PANTHER" id="PTHR34541">
    <property type="entry name" value="OS01G0729900 PROTEIN"/>
    <property type="match status" value="1"/>
</dbReference>